<dbReference type="OrthoDB" id="399000at2"/>
<evidence type="ECO:0000313" key="3">
    <source>
        <dbReference type="Proteomes" id="UP000289862"/>
    </source>
</evidence>
<sequence length="150" mass="17909">MKQYKVKKIPLKTKLQWAFFGKWPLERKTKPKILEYMFLVFNNIIAFLVQALLIYLLKITWNQESNQVFWNQIILLLQQNIAIKILICLVFVTYFANLILVIHVYYILNKTEFNKWISILGTLFALFYVFTPITIIVFCVAYAKNELAFE</sequence>
<dbReference type="EMBL" id="LR215031">
    <property type="protein sequence ID" value="VEU72905.1"/>
    <property type="molecule type" value="Genomic_DNA"/>
</dbReference>
<evidence type="ECO:0000256" key="1">
    <source>
        <dbReference type="SAM" id="Phobius"/>
    </source>
</evidence>
<keyword evidence="1" id="KW-0812">Transmembrane</keyword>
<accession>A0A449AZK0</accession>
<name>A0A449AZK0_9BACT</name>
<evidence type="ECO:0000313" key="2">
    <source>
        <dbReference type="EMBL" id="VEU72905.1"/>
    </source>
</evidence>
<reference evidence="2 3" key="1">
    <citation type="submission" date="2019-01" db="EMBL/GenBank/DDBJ databases">
        <authorList>
            <consortium name="Pathogen Informatics"/>
        </authorList>
    </citation>
    <scope>NUCLEOTIDE SEQUENCE [LARGE SCALE GENOMIC DNA]</scope>
    <source>
        <strain evidence="2 3">NCTC10186</strain>
    </source>
</reference>
<feature type="transmembrane region" description="Helical" evidence="1">
    <location>
        <begin position="81"/>
        <end position="108"/>
    </location>
</feature>
<dbReference type="KEGG" id="mgal:NCTC10186_00381"/>
<dbReference type="AlphaFoldDB" id="A0A449AZK0"/>
<gene>
    <name evidence="2" type="ORF">NCTC10186_00381</name>
</gene>
<keyword evidence="1" id="KW-1133">Transmembrane helix</keyword>
<feature type="transmembrane region" description="Helical" evidence="1">
    <location>
        <begin position="36"/>
        <end position="61"/>
    </location>
</feature>
<dbReference type="Proteomes" id="UP000289862">
    <property type="component" value="Chromosome"/>
</dbReference>
<keyword evidence="1" id="KW-0472">Membrane</keyword>
<proteinExistence type="predicted"/>
<protein>
    <submittedName>
        <fullName evidence="2">Hypothetical domain protein</fullName>
    </submittedName>
</protein>
<feature type="transmembrane region" description="Helical" evidence="1">
    <location>
        <begin position="120"/>
        <end position="143"/>
    </location>
</feature>
<organism evidence="2 3">
    <name type="scientific">Mycoplasmopsis gallopavonis</name>
    <dbReference type="NCBI Taxonomy" id="76629"/>
    <lineage>
        <taxon>Bacteria</taxon>
        <taxon>Bacillati</taxon>
        <taxon>Mycoplasmatota</taxon>
        <taxon>Mycoplasmoidales</taxon>
        <taxon>Metamycoplasmataceae</taxon>
        <taxon>Mycoplasmopsis</taxon>
    </lineage>
</organism>
<dbReference type="RefSeq" id="WP_119571934.1">
    <property type="nucleotide sequence ID" value="NZ_LR215031.1"/>
</dbReference>
<keyword evidence="3" id="KW-1185">Reference proteome</keyword>